<evidence type="ECO:0000313" key="2">
    <source>
        <dbReference type="Proteomes" id="UP000270291"/>
    </source>
</evidence>
<accession>A0A3R9PI63</accession>
<keyword evidence="2" id="KW-1185">Reference proteome</keyword>
<comment type="caution">
    <text evidence="1">The sequence shown here is derived from an EMBL/GenBank/DDBJ whole genome shotgun (WGS) entry which is preliminary data.</text>
</comment>
<dbReference type="AlphaFoldDB" id="A0A3R9PI63"/>
<protein>
    <submittedName>
        <fullName evidence="1">Uncharacterized protein</fullName>
    </submittedName>
</protein>
<dbReference type="OrthoDB" id="3637315at2"/>
<reference evidence="1 2" key="1">
    <citation type="submission" date="2018-12" db="EMBL/GenBank/DDBJ databases">
        <authorList>
            <person name="Feng G."/>
            <person name="Zhu H."/>
        </authorList>
    </citation>
    <scope>NUCLEOTIDE SEQUENCE [LARGE SCALE GENOMIC DNA]</scope>
    <source>
        <strain evidence="1 2">LMG 26000</strain>
    </source>
</reference>
<dbReference type="RefSeq" id="WP_125440524.1">
    <property type="nucleotide sequence ID" value="NZ_RWIU01000011.1"/>
</dbReference>
<gene>
    <name evidence="1" type="ORF">EI293_21005</name>
</gene>
<organism evidence="1 2">
    <name type="scientific">Hymenobacter perfusus</name>
    <dbReference type="NCBI Taxonomy" id="1236770"/>
    <lineage>
        <taxon>Bacteria</taxon>
        <taxon>Pseudomonadati</taxon>
        <taxon>Bacteroidota</taxon>
        <taxon>Cytophagia</taxon>
        <taxon>Cytophagales</taxon>
        <taxon>Hymenobacteraceae</taxon>
        <taxon>Hymenobacter</taxon>
    </lineage>
</organism>
<evidence type="ECO:0000313" key="1">
    <source>
        <dbReference type="EMBL" id="RSK38773.1"/>
    </source>
</evidence>
<sequence length="184" mass="20867">MSFRLIKAVAATENADELHLARLLLLLGQSDQRSGSTMAGIMKLAKLDFLLRYPNCLERLLKFKNKNATKANIQPHERTSIESKMVRFRYGPWDTRYRRWIGLLVAKGLVVSYVKGHTVHVDLTDAGRRVVATLSESPAFADMQERSSLIYRTVGSMPATALKNLIYEVFPEIIDMKWGENIAL</sequence>
<dbReference type="Proteomes" id="UP000270291">
    <property type="component" value="Unassembled WGS sequence"/>
</dbReference>
<proteinExistence type="predicted"/>
<name>A0A3R9PI63_9BACT</name>
<dbReference type="EMBL" id="RWIU01000011">
    <property type="protein sequence ID" value="RSK38773.1"/>
    <property type="molecule type" value="Genomic_DNA"/>
</dbReference>